<keyword evidence="2" id="KW-0560">Oxidoreductase</keyword>
<feature type="non-terminal residue" evidence="4">
    <location>
        <position position="1"/>
    </location>
</feature>
<name>A0A367J4M1_RHIST</name>
<dbReference type="GO" id="GO:0071949">
    <property type="term" value="F:FAD binding"/>
    <property type="evidence" value="ECO:0007669"/>
    <property type="project" value="InterPro"/>
</dbReference>
<dbReference type="Pfam" id="PF01756">
    <property type="entry name" value="ACOX"/>
    <property type="match status" value="1"/>
</dbReference>
<evidence type="ECO:0000313" key="4">
    <source>
        <dbReference type="EMBL" id="RCH84888.1"/>
    </source>
</evidence>
<dbReference type="EMBL" id="PJQM01004318">
    <property type="protein sequence ID" value="RCH84888.1"/>
    <property type="molecule type" value="Genomic_DNA"/>
</dbReference>
<dbReference type="Proteomes" id="UP000253551">
    <property type="component" value="Unassembled WGS sequence"/>
</dbReference>
<dbReference type="GO" id="GO:0003997">
    <property type="term" value="F:acyl-CoA oxidase activity"/>
    <property type="evidence" value="ECO:0007669"/>
    <property type="project" value="InterPro"/>
</dbReference>
<dbReference type="STRING" id="4846.A0A367J4M1"/>
<dbReference type="GO" id="GO:0033540">
    <property type="term" value="P:fatty acid beta-oxidation using acyl-CoA oxidase"/>
    <property type="evidence" value="ECO:0007669"/>
    <property type="project" value="TreeGrafter"/>
</dbReference>
<evidence type="ECO:0000256" key="2">
    <source>
        <dbReference type="ARBA" id="ARBA00023002"/>
    </source>
</evidence>
<dbReference type="PANTHER" id="PTHR10909">
    <property type="entry name" value="ELECTRON TRANSPORT OXIDOREDUCTASE"/>
    <property type="match status" value="1"/>
</dbReference>
<dbReference type="InterPro" id="IPR002655">
    <property type="entry name" value="Acyl-CoA_oxidase_C"/>
</dbReference>
<feature type="domain" description="Acyl-CoA oxidase C-terminal" evidence="3">
    <location>
        <begin position="8"/>
        <end position="157"/>
    </location>
</feature>
<dbReference type="InterPro" id="IPR012258">
    <property type="entry name" value="Acyl-CoA_oxidase"/>
</dbReference>
<dbReference type="GO" id="GO:0005777">
    <property type="term" value="C:peroxisome"/>
    <property type="evidence" value="ECO:0007669"/>
    <property type="project" value="InterPro"/>
</dbReference>
<evidence type="ECO:0000259" key="3">
    <source>
        <dbReference type="Pfam" id="PF01756"/>
    </source>
</evidence>
<dbReference type="GO" id="GO:0005504">
    <property type="term" value="F:fatty acid binding"/>
    <property type="evidence" value="ECO:0007669"/>
    <property type="project" value="TreeGrafter"/>
</dbReference>
<gene>
    <name evidence="4" type="primary">POX1_2</name>
    <name evidence="4" type="ORF">CU098_002441</name>
</gene>
<keyword evidence="5" id="KW-1185">Reference proteome</keyword>
<evidence type="ECO:0000256" key="1">
    <source>
        <dbReference type="ARBA" id="ARBA00006288"/>
    </source>
</evidence>
<dbReference type="OrthoDB" id="2440918at2759"/>
<comment type="caution">
    <text evidence="4">The sequence shown here is derived from an EMBL/GenBank/DDBJ whole genome shotgun (WGS) entry which is preliminary data.</text>
</comment>
<protein>
    <submittedName>
        <fullName evidence="4">Fatty-acyl coenzyme A oxidase</fullName>
    </submittedName>
</protein>
<comment type="similarity">
    <text evidence="1">Belongs to the acyl-CoA oxidase family.</text>
</comment>
<evidence type="ECO:0000313" key="5">
    <source>
        <dbReference type="Proteomes" id="UP000253551"/>
    </source>
</evidence>
<accession>A0A367J4M1</accession>
<dbReference type="PANTHER" id="PTHR10909:SF352">
    <property type="entry name" value="ACYL-COENZYME A OXIDASE-LIKE PROTEIN"/>
    <property type="match status" value="1"/>
</dbReference>
<dbReference type="AlphaFoldDB" id="A0A367J4M1"/>
<dbReference type="Gene3D" id="1.20.140.10">
    <property type="entry name" value="Butyryl-CoA Dehydrogenase, subunit A, domain 3"/>
    <property type="match status" value="1"/>
</dbReference>
<dbReference type="InterPro" id="IPR036250">
    <property type="entry name" value="AcylCo_DH-like_C"/>
</dbReference>
<organism evidence="4 5">
    <name type="scientific">Rhizopus stolonifer</name>
    <name type="common">Rhizopus nigricans</name>
    <dbReference type="NCBI Taxonomy" id="4846"/>
    <lineage>
        <taxon>Eukaryota</taxon>
        <taxon>Fungi</taxon>
        <taxon>Fungi incertae sedis</taxon>
        <taxon>Mucoromycota</taxon>
        <taxon>Mucoromycotina</taxon>
        <taxon>Mucoromycetes</taxon>
        <taxon>Mucorales</taxon>
        <taxon>Mucorineae</taxon>
        <taxon>Rhizopodaceae</taxon>
        <taxon>Rhizopus</taxon>
    </lineage>
</organism>
<dbReference type="SUPFAM" id="SSF47203">
    <property type="entry name" value="Acyl-CoA dehydrogenase C-terminal domain-like"/>
    <property type="match status" value="1"/>
</dbReference>
<sequence length="166" mass="18458">LNSIRMAHKNRSDVLLESVRVAELHCAAYLFHIGAKKFGQPIGTKGIEPSVLAIMKKLTAVWGLHVLHTYGDQGFKEGYFTPQHIISIEKTYIDTCRSLRSQVIGLTDGFGHPDFVLKAPIARYDGDIYQPYFETLLAAPGSVGIAPYHAKYIKPLTDRESNKKSA</sequence>
<proteinExistence type="inferred from homology"/>
<reference evidence="4 5" key="1">
    <citation type="journal article" date="2018" name="G3 (Bethesda)">
        <title>Phylogenetic and Phylogenomic Definition of Rhizopus Species.</title>
        <authorList>
            <person name="Gryganskyi A.P."/>
            <person name="Golan J."/>
            <person name="Dolatabadi S."/>
            <person name="Mondo S."/>
            <person name="Robb S."/>
            <person name="Idnurm A."/>
            <person name="Muszewska A."/>
            <person name="Steczkiewicz K."/>
            <person name="Masonjones S."/>
            <person name="Liao H.L."/>
            <person name="Gajdeczka M.T."/>
            <person name="Anike F."/>
            <person name="Vuek A."/>
            <person name="Anishchenko I.M."/>
            <person name="Voigt K."/>
            <person name="de Hoog G.S."/>
            <person name="Smith M.E."/>
            <person name="Heitman J."/>
            <person name="Vilgalys R."/>
            <person name="Stajich J.E."/>
        </authorList>
    </citation>
    <scope>NUCLEOTIDE SEQUENCE [LARGE SCALE GENOMIC DNA]</scope>
    <source>
        <strain evidence="4 5">LSU 92-RS-03</strain>
    </source>
</reference>
<dbReference type="GO" id="GO:0055088">
    <property type="term" value="P:lipid homeostasis"/>
    <property type="evidence" value="ECO:0007669"/>
    <property type="project" value="TreeGrafter"/>
</dbReference>